<dbReference type="GeneID" id="90073754"/>
<gene>
    <name evidence="12" type="ORF">DASC09_031040</name>
</gene>
<evidence type="ECO:0000256" key="5">
    <source>
        <dbReference type="ARBA" id="ARBA00022695"/>
    </source>
</evidence>
<comment type="caution">
    <text evidence="12">The sequence shown here is derived from an EMBL/GenBank/DDBJ whole genome shotgun (WGS) entry which is preliminary data.</text>
</comment>
<evidence type="ECO:0000256" key="11">
    <source>
        <dbReference type="SAM" id="MobiDB-lite"/>
    </source>
</evidence>
<dbReference type="RefSeq" id="XP_064852775.1">
    <property type="nucleotide sequence ID" value="XM_064996703.1"/>
</dbReference>
<dbReference type="GO" id="GO:0003899">
    <property type="term" value="F:DNA-directed RNA polymerase activity"/>
    <property type="evidence" value="ECO:0007669"/>
    <property type="project" value="InterPro"/>
</dbReference>
<dbReference type="FunFam" id="3.90.920.10:FF:000003">
    <property type="entry name" value="DNA primase"/>
    <property type="match status" value="1"/>
</dbReference>
<evidence type="ECO:0000256" key="9">
    <source>
        <dbReference type="ARBA" id="ARBA00023163"/>
    </source>
</evidence>
<dbReference type="GO" id="GO:0006269">
    <property type="term" value="P:DNA replication, synthesis of primer"/>
    <property type="evidence" value="ECO:0007669"/>
    <property type="project" value="UniProtKB-KW"/>
</dbReference>
<dbReference type="InterPro" id="IPR002755">
    <property type="entry name" value="DNA_primase_S"/>
</dbReference>
<dbReference type="GO" id="GO:0005658">
    <property type="term" value="C:alpha DNA polymerase:primase complex"/>
    <property type="evidence" value="ECO:0007669"/>
    <property type="project" value="UniProtKB-ARBA"/>
</dbReference>
<keyword evidence="7" id="KW-0479">Metal-binding</keyword>
<protein>
    <recommendedName>
        <fullName evidence="10">DNA primase</fullName>
        <ecNumber evidence="10">2.7.7.-</ecNumber>
    </recommendedName>
</protein>
<dbReference type="EMBL" id="BTFZ01000011">
    <property type="protein sequence ID" value="GMM35779.1"/>
    <property type="molecule type" value="Genomic_DNA"/>
</dbReference>
<keyword evidence="5" id="KW-0548">Nucleotidyltransferase</keyword>
<dbReference type="InterPro" id="IPR014052">
    <property type="entry name" value="DNA_primase_ssu_euk/arc"/>
</dbReference>
<dbReference type="EC" id="2.7.7.-" evidence="10"/>
<dbReference type="GO" id="GO:0046872">
    <property type="term" value="F:metal ion binding"/>
    <property type="evidence" value="ECO:0007669"/>
    <property type="project" value="UniProtKB-KW"/>
</dbReference>
<evidence type="ECO:0000256" key="2">
    <source>
        <dbReference type="ARBA" id="ARBA00022478"/>
    </source>
</evidence>
<keyword evidence="3 10" id="KW-0639">Primosome</keyword>
<keyword evidence="8" id="KW-0862">Zinc</keyword>
<feature type="compositionally biased region" description="Low complexity" evidence="11">
    <location>
        <begin position="1"/>
        <end position="15"/>
    </location>
</feature>
<evidence type="ECO:0000256" key="6">
    <source>
        <dbReference type="ARBA" id="ARBA00022705"/>
    </source>
</evidence>
<keyword evidence="2 10" id="KW-0240">DNA-directed RNA polymerase</keyword>
<evidence type="ECO:0000256" key="4">
    <source>
        <dbReference type="ARBA" id="ARBA00022679"/>
    </source>
</evidence>
<keyword evidence="6 10" id="KW-0235">DNA replication</keyword>
<dbReference type="Pfam" id="PF01896">
    <property type="entry name" value="DNA_primase_S"/>
    <property type="match status" value="1"/>
</dbReference>
<evidence type="ECO:0000256" key="3">
    <source>
        <dbReference type="ARBA" id="ARBA00022515"/>
    </source>
</evidence>
<dbReference type="PANTHER" id="PTHR10536">
    <property type="entry name" value="DNA PRIMASE SMALL SUBUNIT"/>
    <property type="match status" value="1"/>
</dbReference>
<dbReference type="CDD" id="cd04860">
    <property type="entry name" value="AE_Prim_S"/>
    <property type="match status" value="1"/>
</dbReference>
<organism evidence="12 13">
    <name type="scientific">Saccharomycopsis crataegensis</name>
    <dbReference type="NCBI Taxonomy" id="43959"/>
    <lineage>
        <taxon>Eukaryota</taxon>
        <taxon>Fungi</taxon>
        <taxon>Dikarya</taxon>
        <taxon>Ascomycota</taxon>
        <taxon>Saccharomycotina</taxon>
        <taxon>Saccharomycetes</taxon>
        <taxon>Saccharomycopsidaceae</taxon>
        <taxon>Saccharomycopsis</taxon>
    </lineage>
</organism>
<reference evidence="12 13" key="1">
    <citation type="journal article" date="2023" name="Elife">
        <title>Identification of key yeast species and microbe-microbe interactions impacting larval growth of Drosophila in the wild.</title>
        <authorList>
            <person name="Mure A."/>
            <person name="Sugiura Y."/>
            <person name="Maeda R."/>
            <person name="Honda K."/>
            <person name="Sakurai N."/>
            <person name="Takahashi Y."/>
            <person name="Watada M."/>
            <person name="Katoh T."/>
            <person name="Gotoh A."/>
            <person name="Gotoh Y."/>
            <person name="Taniguchi I."/>
            <person name="Nakamura K."/>
            <person name="Hayashi T."/>
            <person name="Katayama T."/>
            <person name="Uemura T."/>
            <person name="Hattori Y."/>
        </authorList>
    </citation>
    <scope>NUCLEOTIDE SEQUENCE [LARGE SCALE GENOMIC DNA]</scope>
    <source>
        <strain evidence="12 13">SC-9</strain>
    </source>
</reference>
<evidence type="ECO:0000256" key="10">
    <source>
        <dbReference type="RuleBase" id="RU003514"/>
    </source>
</evidence>
<accession>A0AAV5QMB8</accession>
<dbReference type="NCBIfam" id="TIGR00335">
    <property type="entry name" value="primase_sml"/>
    <property type="match status" value="1"/>
</dbReference>
<sequence length="480" mass="55351">MMSSVSSSTNSLQDSQDNRKDVDNITEHAVAAPVKKGPKVSESDMLFYYKHLLPFKYIFHWISHSNTEITNSFTNREFAYEYRSGAYQRYNSYTSLTDFKNSVIKANPTRFEIGAVYTVNPKERKTLPKSAMKPLEKDFVFDIDLTDYDGIRTCCSGTDICEKCWKFITVGSQVIEKALVEDFGFKNFIWVFSGRRGAHCWISDNKARNLNESKRRAIVEYMDVLGSPNGSGGGRQNGNRNGLNIKRPLHPHVKRSLEILKKKFKNIILDEQNPWEDDKVAFEGLLPMISDKNLRALLKDHWTNSPGRSSFEKWKDIKTIYENNSSKIIKNFGIQNFQNMREDIIIETLYPRLDIEVSRQLIHLLKSPFCIHPGTGNVCVPFDSKIMFEDYENELVAEESGNYEDYKKKGFDPMNAPNLSLLQTEFENATINGDFDANDDDWNRTSLKPYVKLFTDFVSKLVEDEEKVAQRQAKKRKLTG</sequence>
<evidence type="ECO:0000313" key="12">
    <source>
        <dbReference type="EMBL" id="GMM35779.1"/>
    </source>
</evidence>
<evidence type="ECO:0000256" key="7">
    <source>
        <dbReference type="ARBA" id="ARBA00022723"/>
    </source>
</evidence>
<dbReference type="Gene3D" id="3.90.920.10">
    <property type="entry name" value="DNA primase, PRIM domain"/>
    <property type="match status" value="1"/>
</dbReference>
<evidence type="ECO:0000256" key="1">
    <source>
        <dbReference type="ARBA" id="ARBA00009762"/>
    </source>
</evidence>
<name>A0AAV5QMB8_9ASCO</name>
<evidence type="ECO:0000256" key="8">
    <source>
        <dbReference type="ARBA" id="ARBA00022833"/>
    </source>
</evidence>
<dbReference type="AlphaFoldDB" id="A0AAV5QMB8"/>
<comment type="similarity">
    <text evidence="1 10">Belongs to the eukaryotic-type primase small subunit family.</text>
</comment>
<keyword evidence="13" id="KW-1185">Reference proteome</keyword>
<dbReference type="Proteomes" id="UP001360560">
    <property type="component" value="Unassembled WGS sequence"/>
</dbReference>
<evidence type="ECO:0000313" key="13">
    <source>
        <dbReference type="Proteomes" id="UP001360560"/>
    </source>
</evidence>
<proteinExistence type="inferred from homology"/>
<keyword evidence="9" id="KW-0804">Transcription</keyword>
<dbReference type="SUPFAM" id="SSF56747">
    <property type="entry name" value="Prim-pol domain"/>
    <property type="match status" value="1"/>
</dbReference>
<feature type="region of interest" description="Disordered" evidence="11">
    <location>
        <begin position="1"/>
        <end position="21"/>
    </location>
</feature>
<keyword evidence="4 10" id="KW-0808">Transferase</keyword>